<reference evidence="1 2" key="1">
    <citation type="journal article" date="2009" name="PLoS Genet.">
        <title>Genomic analysis of the basal lineage fungus Rhizopus oryzae reveals a whole-genome duplication.</title>
        <authorList>
            <person name="Ma L.-J."/>
            <person name="Ibrahim A.S."/>
            <person name="Skory C."/>
            <person name="Grabherr M.G."/>
            <person name="Burger G."/>
            <person name="Butler M."/>
            <person name="Elias M."/>
            <person name="Idnurm A."/>
            <person name="Lang B.F."/>
            <person name="Sone T."/>
            <person name="Abe A."/>
            <person name="Calvo S.E."/>
            <person name="Corrochano L.M."/>
            <person name="Engels R."/>
            <person name="Fu J."/>
            <person name="Hansberg W."/>
            <person name="Kim J.-M."/>
            <person name="Kodira C.D."/>
            <person name="Koehrsen M.J."/>
            <person name="Liu B."/>
            <person name="Miranda-Saavedra D."/>
            <person name="O'Leary S."/>
            <person name="Ortiz-Castellanos L."/>
            <person name="Poulter R."/>
            <person name="Rodriguez-Romero J."/>
            <person name="Ruiz-Herrera J."/>
            <person name="Shen Y.-Q."/>
            <person name="Zeng Q."/>
            <person name="Galagan J."/>
            <person name="Birren B.W."/>
            <person name="Cuomo C.A."/>
            <person name="Wickes B.L."/>
        </authorList>
    </citation>
    <scope>NUCLEOTIDE SEQUENCE [LARGE SCALE GENOMIC DNA]</scope>
    <source>
        <strain evidence="2">RA 99-880 / ATCC MYA-4621 / FGSC 9543 / NRRL 43880</strain>
    </source>
</reference>
<organism evidence="1 2">
    <name type="scientific">Rhizopus delemar (strain RA 99-880 / ATCC MYA-4621 / FGSC 9543 / NRRL 43880)</name>
    <name type="common">Mucormycosis agent</name>
    <name type="synonym">Rhizopus arrhizus var. delemar</name>
    <dbReference type="NCBI Taxonomy" id="246409"/>
    <lineage>
        <taxon>Eukaryota</taxon>
        <taxon>Fungi</taxon>
        <taxon>Fungi incertae sedis</taxon>
        <taxon>Mucoromycota</taxon>
        <taxon>Mucoromycotina</taxon>
        <taxon>Mucoromycetes</taxon>
        <taxon>Mucorales</taxon>
        <taxon>Mucorineae</taxon>
        <taxon>Rhizopodaceae</taxon>
        <taxon>Rhizopus</taxon>
    </lineage>
</organism>
<evidence type="ECO:0000313" key="1">
    <source>
        <dbReference type="EMBL" id="EIE76098.1"/>
    </source>
</evidence>
<sequence length="50" mass="5908">MLNTLFHWFQWLKKQSYLGLIKCLLSLSLLVLGQEYPFCCLFGQKVMLIV</sequence>
<gene>
    <name evidence="1" type="ORF">RO3G_00802</name>
</gene>
<protein>
    <submittedName>
        <fullName evidence="1">Uncharacterized protein</fullName>
    </submittedName>
</protein>
<dbReference type="AlphaFoldDB" id="I1BIR8"/>
<dbReference type="EMBL" id="CH476732">
    <property type="protein sequence ID" value="EIE76098.1"/>
    <property type="molecule type" value="Genomic_DNA"/>
</dbReference>
<dbReference type="RefSeq" id="XP_067511494.1">
    <property type="nucleotide sequence ID" value="XM_067655393.1"/>
</dbReference>
<name>I1BIR8_RHIO9</name>
<dbReference type="VEuPathDB" id="FungiDB:RO3G_00802"/>
<dbReference type="Proteomes" id="UP000009138">
    <property type="component" value="Unassembled WGS sequence"/>
</dbReference>
<dbReference type="InParanoid" id="I1BIR8"/>
<keyword evidence="2" id="KW-1185">Reference proteome</keyword>
<accession>I1BIR8</accession>
<proteinExistence type="predicted"/>
<dbReference type="GeneID" id="93607774"/>
<evidence type="ECO:0000313" key="2">
    <source>
        <dbReference type="Proteomes" id="UP000009138"/>
    </source>
</evidence>